<keyword evidence="2" id="KW-1185">Reference proteome</keyword>
<dbReference type="AlphaFoldDB" id="A0A0R1W2V7"/>
<protein>
    <submittedName>
        <fullName evidence="1">Uncharacterized protein</fullName>
    </submittedName>
</protein>
<dbReference type="EMBL" id="AZFY01000073">
    <property type="protein sequence ID" value="KRM08748.1"/>
    <property type="molecule type" value="Genomic_DNA"/>
</dbReference>
<dbReference type="RefSeq" id="WP_056983847.1">
    <property type="nucleotide sequence ID" value="NZ_AZFY01000073.1"/>
</dbReference>
<evidence type="ECO:0000313" key="1">
    <source>
        <dbReference type="EMBL" id="KRM08748.1"/>
    </source>
</evidence>
<name>A0A0R1W2V7_9LACO</name>
<reference evidence="1 2" key="1">
    <citation type="journal article" date="2015" name="Genome Announc.">
        <title>Expanding the biotechnology potential of lactobacilli through comparative genomics of 213 strains and associated genera.</title>
        <authorList>
            <person name="Sun Z."/>
            <person name="Harris H.M."/>
            <person name="McCann A."/>
            <person name="Guo C."/>
            <person name="Argimon S."/>
            <person name="Zhang W."/>
            <person name="Yang X."/>
            <person name="Jeffery I.B."/>
            <person name="Cooney J.C."/>
            <person name="Kagawa T.F."/>
            <person name="Liu W."/>
            <person name="Song Y."/>
            <person name="Salvetti E."/>
            <person name="Wrobel A."/>
            <person name="Rasinkangas P."/>
            <person name="Parkhill J."/>
            <person name="Rea M.C."/>
            <person name="O'Sullivan O."/>
            <person name="Ritari J."/>
            <person name="Douillard F.P."/>
            <person name="Paul Ross R."/>
            <person name="Yang R."/>
            <person name="Briner A.E."/>
            <person name="Felis G.E."/>
            <person name="de Vos W.M."/>
            <person name="Barrangou R."/>
            <person name="Klaenhammer T.R."/>
            <person name="Caufield P.W."/>
            <person name="Cui Y."/>
            <person name="Zhang H."/>
            <person name="O'Toole P.W."/>
        </authorList>
    </citation>
    <scope>NUCLEOTIDE SEQUENCE [LARGE SCALE GENOMIC DNA]</scope>
    <source>
        <strain evidence="1 2">DSM 18382</strain>
    </source>
</reference>
<gene>
    <name evidence="1" type="ORF">FD41_GL000066</name>
</gene>
<proteinExistence type="predicted"/>
<comment type="caution">
    <text evidence="1">The sequence shown here is derived from an EMBL/GenBank/DDBJ whole genome shotgun (WGS) entry which is preliminary data.</text>
</comment>
<accession>A0A0R1W2V7</accession>
<dbReference type="PATRIC" id="fig|1423743.5.peg.68"/>
<dbReference type="OrthoDB" id="2326800at2"/>
<dbReference type="Proteomes" id="UP000051966">
    <property type="component" value="Unassembled WGS sequence"/>
</dbReference>
<evidence type="ECO:0000313" key="2">
    <source>
        <dbReference type="Proteomes" id="UP000051966"/>
    </source>
</evidence>
<organism evidence="1 2">
    <name type="scientific">Lentilactobacillus farraginis DSM 18382 = JCM 14108</name>
    <dbReference type="NCBI Taxonomy" id="1423743"/>
    <lineage>
        <taxon>Bacteria</taxon>
        <taxon>Bacillati</taxon>
        <taxon>Bacillota</taxon>
        <taxon>Bacilli</taxon>
        <taxon>Lactobacillales</taxon>
        <taxon>Lactobacillaceae</taxon>
        <taxon>Lentilactobacillus</taxon>
    </lineage>
</organism>
<sequence>MSKLNRKSRKHLEEILVNYILEETIHSDFGYMYSSVGSPQLISQLIQAREKPVKRVVGKLSDKELLAKLDRVQAMAAAASGAK</sequence>